<feature type="domain" description="Zeta toxin" evidence="7">
    <location>
        <begin position="25"/>
        <end position="214"/>
    </location>
</feature>
<keyword evidence="4" id="KW-0067">ATP-binding</keyword>
<gene>
    <name evidence="8" type="ORF">OHJ16_12170</name>
</gene>
<evidence type="ECO:0000256" key="5">
    <source>
        <dbReference type="ARBA" id="ARBA00032897"/>
    </source>
</evidence>
<dbReference type="Proteomes" id="UP001072034">
    <property type="component" value="Unassembled WGS sequence"/>
</dbReference>
<evidence type="ECO:0000259" key="7">
    <source>
        <dbReference type="Pfam" id="PF06414"/>
    </source>
</evidence>
<evidence type="ECO:0000256" key="4">
    <source>
        <dbReference type="ARBA" id="ARBA00022840"/>
    </source>
</evidence>
<dbReference type="RefSeq" id="WP_268918122.1">
    <property type="nucleotide sequence ID" value="NZ_JAPTMY010000030.1"/>
</dbReference>
<proteinExistence type="inferred from homology"/>
<sequence>MSTRLSETERRRARERALRHLFLSDQSGPQVLLSVGAQPGAGKTRAIEEVRAAFYPDHDLAPVIGDDLRAYHPDYARLVRDPDPLAMPAATADLSGWLVGQALDWAAEHGHSVLVEGTLRRPGTTLSTLERFHSAGAITHLVVLGVPEAVSWIGCLDRYLTSLARDGAARWTPQEAHDAGYTGTPATLAAAGATAAVHRLSVVARDGAVAYDGTRDAADRTRSHEALRALEELRSDPEQIRRAEARLEQLVAVASDLGVGPAVREGLDHARTLVRPPASSTPGPAV</sequence>
<evidence type="ECO:0000256" key="1">
    <source>
        <dbReference type="ARBA" id="ARBA00009104"/>
    </source>
</evidence>
<evidence type="ECO:0000313" key="9">
    <source>
        <dbReference type="Proteomes" id="UP001072034"/>
    </source>
</evidence>
<dbReference type="InterPro" id="IPR027417">
    <property type="entry name" value="P-loop_NTPase"/>
</dbReference>
<evidence type="ECO:0000256" key="3">
    <source>
        <dbReference type="ARBA" id="ARBA00022741"/>
    </source>
</evidence>
<comment type="similarity">
    <text evidence="1">Belongs to the zeta toxin family.</text>
</comment>
<evidence type="ECO:0000313" key="8">
    <source>
        <dbReference type="EMBL" id="MCZ0858796.1"/>
    </source>
</evidence>
<comment type="caution">
    <text evidence="8">The sequence shown here is derived from an EMBL/GenBank/DDBJ whole genome shotgun (WGS) entry which is preliminary data.</text>
</comment>
<accession>A0ABT4IB75</accession>
<protein>
    <recommendedName>
        <fullName evidence="5">UDP-N-acetylglucosamine kinase</fullName>
        <ecNumber evidence="2">2.7.1.176</ecNumber>
    </recommendedName>
    <alternativeName>
        <fullName evidence="5">UDP-N-acetylglucosamine kinase</fullName>
    </alternativeName>
</protein>
<name>A0ABT4IB75_9ACTO</name>
<dbReference type="InterPro" id="IPR010488">
    <property type="entry name" value="Zeta_toxin_domain"/>
</dbReference>
<keyword evidence="9" id="KW-1185">Reference proteome</keyword>
<keyword evidence="3" id="KW-0547">Nucleotide-binding</keyword>
<dbReference type="Pfam" id="PF06414">
    <property type="entry name" value="Zeta_toxin"/>
    <property type="match status" value="1"/>
</dbReference>
<evidence type="ECO:0000256" key="2">
    <source>
        <dbReference type="ARBA" id="ARBA00011963"/>
    </source>
</evidence>
<dbReference type="EC" id="2.7.1.176" evidence="2"/>
<evidence type="ECO:0000256" key="6">
    <source>
        <dbReference type="ARBA" id="ARBA00048178"/>
    </source>
</evidence>
<reference evidence="8" key="1">
    <citation type="submission" date="2022-10" db="EMBL/GenBank/DDBJ databases">
        <title>Genome sequence of Actinomyces israelii ATCC 10048.</title>
        <authorList>
            <person name="Watt R.M."/>
            <person name="Tong W.M."/>
        </authorList>
    </citation>
    <scope>NUCLEOTIDE SEQUENCE</scope>
    <source>
        <strain evidence="8">ATCC 10048</strain>
    </source>
</reference>
<comment type="catalytic activity">
    <reaction evidence="6">
        <text>UDP-N-acetyl-alpha-D-glucosamine + ATP = UDP-N-acetyl-alpha-D-glucosamine 3'-phosphate + ADP + H(+)</text>
        <dbReference type="Rhea" id="RHEA:32671"/>
        <dbReference type="ChEBI" id="CHEBI:15378"/>
        <dbReference type="ChEBI" id="CHEBI:30616"/>
        <dbReference type="ChEBI" id="CHEBI:57705"/>
        <dbReference type="ChEBI" id="CHEBI:64353"/>
        <dbReference type="ChEBI" id="CHEBI:456216"/>
        <dbReference type="EC" id="2.7.1.176"/>
    </reaction>
</comment>
<dbReference type="EMBL" id="JAPTMY010000030">
    <property type="protein sequence ID" value="MCZ0858796.1"/>
    <property type="molecule type" value="Genomic_DNA"/>
</dbReference>
<dbReference type="Gene3D" id="3.40.50.300">
    <property type="entry name" value="P-loop containing nucleotide triphosphate hydrolases"/>
    <property type="match status" value="1"/>
</dbReference>
<organism evidence="8 9">
    <name type="scientific">Actinomyces israelii</name>
    <dbReference type="NCBI Taxonomy" id="1659"/>
    <lineage>
        <taxon>Bacteria</taxon>
        <taxon>Bacillati</taxon>
        <taxon>Actinomycetota</taxon>
        <taxon>Actinomycetes</taxon>
        <taxon>Actinomycetales</taxon>
        <taxon>Actinomycetaceae</taxon>
        <taxon>Actinomyces</taxon>
    </lineage>
</organism>